<dbReference type="GO" id="GO:0003677">
    <property type="term" value="F:DNA binding"/>
    <property type="evidence" value="ECO:0007669"/>
    <property type="project" value="UniProtKB-KW"/>
</dbReference>
<keyword evidence="5" id="KW-0539">Nucleus</keyword>
<dbReference type="GO" id="GO:0009873">
    <property type="term" value="P:ethylene-activated signaling pathway"/>
    <property type="evidence" value="ECO:0007669"/>
    <property type="project" value="InterPro"/>
</dbReference>
<evidence type="ECO:0000256" key="1">
    <source>
        <dbReference type="ARBA" id="ARBA00004123"/>
    </source>
</evidence>
<keyword evidence="9" id="KW-1185">Reference proteome</keyword>
<evidence type="ECO:0000313" key="8">
    <source>
        <dbReference type="EMBL" id="KAK2630792.1"/>
    </source>
</evidence>
<sequence length="305" mass="31604">MMQIPPSFPVPAAAAGLPQDAETAAIVAALTQVIAEGCSTTMSPAPALQCTATGMLCHPWHIGQVACHGESSETAGNVSSVHAGIAHPQSLMADHQAPAAPTKGAEQQQQHKQGAMAAAPSIRPGFRGVRRRPWGKWAAEIRDPRKATRVWLGTFVTAEDAARAYDAAALRLRGTRAKLNFPEDASSASRRSPPAPVGSRRPSPSACDRVVGRRLSCPEIPSSSACDRVVGRRLSCPEIVLRPTTGATDGFAGCGNGRFLRSWSIGQASPSPKKLTAEAAPVLCVSQGTGSSGSDGAGSEKSSMI</sequence>
<dbReference type="PROSITE" id="PS51032">
    <property type="entry name" value="AP2_ERF"/>
    <property type="match status" value="1"/>
</dbReference>
<evidence type="ECO:0000259" key="7">
    <source>
        <dbReference type="PROSITE" id="PS51032"/>
    </source>
</evidence>
<feature type="compositionally biased region" description="Low complexity" evidence="6">
    <location>
        <begin position="185"/>
        <end position="206"/>
    </location>
</feature>
<dbReference type="EMBL" id="MU847505">
    <property type="protein sequence ID" value="KAK2630792.1"/>
    <property type="molecule type" value="Genomic_DNA"/>
</dbReference>
<reference evidence="8 9" key="1">
    <citation type="submission" date="2023-05" db="EMBL/GenBank/DDBJ databases">
        <title>WGS assembly of Eleusine coracana.</title>
        <authorList>
            <person name="Jenkins J."/>
            <person name="Schmutz J."/>
            <person name="Lux T."/>
            <person name="Plott C."/>
            <person name="Mayer K."/>
            <person name="Qi P."/>
            <person name="Devos K."/>
        </authorList>
    </citation>
    <scope>NUCLEOTIDE SEQUENCE [LARGE SCALE GENOMIC DNA]</scope>
    <source>
        <tissue evidence="8">Leaves</tissue>
    </source>
</reference>
<accession>A0AAV9FY74</accession>
<comment type="caution">
    <text evidence="8">The sequence shown here is derived from an EMBL/GenBank/DDBJ whole genome shotgun (WGS) entry which is preliminary data.</text>
</comment>
<dbReference type="SMART" id="SM00380">
    <property type="entry name" value="AP2"/>
    <property type="match status" value="1"/>
</dbReference>
<name>A0AAV9FY74_ELECO</name>
<dbReference type="GO" id="GO:0005634">
    <property type="term" value="C:nucleus"/>
    <property type="evidence" value="ECO:0007669"/>
    <property type="project" value="UniProtKB-SubCell"/>
</dbReference>
<dbReference type="InterPro" id="IPR036955">
    <property type="entry name" value="AP2/ERF_dom_sf"/>
</dbReference>
<keyword evidence="3" id="KW-0238">DNA-binding</keyword>
<dbReference type="InterPro" id="IPR016177">
    <property type="entry name" value="DNA-bd_dom_sf"/>
</dbReference>
<organism evidence="8 9">
    <name type="scientific">Eleusine coracana subsp. coracana</name>
    <dbReference type="NCBI Taxonomy" id="191504"/>
    <lineage>
        <taxon>Eukaryota</taxon>
        <taxon>Viridiplantae</taxon>
        <taxon>Streptophyta</taxon>
        <taxon>Embryophyta</taxon>
        <taxon>Tracheophyta</taxon>
        <taxon>Spermatophyta</taxon>
        <taxon>Magnoliopsida</taxon>
        <taxon>Liliopsida</taxon>
        <taxon>Poales</taxon>
        <taxon>Poaceae</taxon>
        <taxon>PACMAD clade</taxon>
        <taxon>Chloridoideae</taxon>
        <taxon>Cynodonteae</taxon>
        <taxon>Eleusininae</taxon>
        <taxon>Eleusine</taxon>
    </lineage>
</organism>
<dbReference type="PANTHER" id="PTHR31190:SF421">
    <property type="entry name" value="ETHYLENE-RESPONSIVE TRANSCRIPTION FACTOR ERF110"/>
    <property type="match status" value="1"/>
</dbReference>
<dbReference type="Proteomes" id="UP001301735">
    <property type="component" value="Unassembled WGS sequence"/>
</dbReference>
<keyword evidence="2" id="KW-0805">Transcription regulation</keyword>
<dbReference type="PRINTS" id="PR00367">
    <property type="entry name" value="ETHRSPELEMNT"/>
</dbReference>
<dbReference type="CDD" id="cd00018">
    <property type="entry name" value="AP2"/>
    <property type="match status" value="1"/>
</dbReference>
<keyword evidence="4" id="KW-0804">Transcription</keyword>
<feature type="region of interest" description="Disordered" evidence="6">
    <location>
        <begin position="285"/>
        <end position="305"/>
    </location>
</feature>
<evidence type="ECO:0000256" key="3">
    <source>
        <dbReference type="ARBA" id="ARBA00023125"/>
    </source>
</evidence>
<dbReference type="GO" id="GO:0003700">
    <property type="term" value="F:DNA-binding transcription factor activity"/>
    <property type="evidence" value="ECO:0007669"/>
    <property type="project" value="InterPro"/>
</dbReference>
<dbReference type="AlphaFoldDB" id="A0AAV9FY74"/>
<dbReference type="FunFam" id="3.30.730.10:FF:000001">
    <property type="entry name" value="Ethylene-responsive transcription factor 2"/>
    <property type="match status" value="1"/>
</dbReference>
<evidence type="ECO:0000256" key="6">
    <source>
        <dbReference type="SAM" id="MobiDB-lite"/>
    </source>
</evidence>
<feature type="region of interest" description="Disordered" evidence="6">
    <location>
        <begin position="93"/>
        <end position="119"/>
    </location>
</feature>
<dbReference type="InterPro" id="IPR001471">
    <property type="entry name" value="AP2/ERF_dom"/>
</dbReference>
<dbReference type="PANTHER" id="PTHR31190">
    <property type="entry name" value="DNA-BINDING DOMAIN"/>
    <property type="match status" value="1"/>
</dbReference>
<dbReference type="SUPFAM" id="SSF54171">
    <property type="entry name" value="DNA-binding domain"/>
    <property type="match status" value="1"/>
</dbReference>
<evidence type="ECO:0000256" key="2">
    <source>
        <dbReference type="ARBA" id="ARBA00023015"/>
    </source>
</evidence>
<dbReference type="Gene3D" id="3.30.730.10">
    <property type="entry name" value="AP2/ERF domain"/>
    <property type="match status" value="1"/>
</dbReference>
<protein>
    <recommendedName>
        <fullName evidence="7">AP2/ERF domain-containing protein</fullName>
    </recommendedName>
</protein>
<feature type="domain" description="AP2/ERF" evidence="7">
    <location>
        <begin position="125"/>
        <end position="182"/>
    </location>
</feature>
<evidence type="ECO:0000313" key="9">
    <source>
        <dbReference type="Proteomes" id="UP001301735"/>
    </source>
</evidence>
<proteinExistence type="predicted"/>
<dbReference type="Pfam" id="PF00847">
    <property type="entry name" value="AP2"/>
    <property type="match status" value="1"/>
</dbReference>
<dbReference type="InterPro" id="IPR044808">
    <property type="entry name" value="ERF_plant"/>
</dbReference>
<comment type="subcellular location">
    <subcellularLocation>
        <location evidence="1">Nucleus</location>
    </subcellularLocation>
</comment>
<gene>
    <name evidence="8" type="ORF">QOZ80_UnG0725600</name>
</gene>
<feature type="region of interest" description="Disordered" evidence="6">
    <location>
        <begin position="181"/>
        <end position="208"/>
    </location>
</feature>
<evidence type="ECO:0000256" key="4">
    <source>
        <dbReference type="ARBA" id="ARBA00023163"/>
    </source>
</evidence>
<evidence type="ECO:0000256" key="5">
    <source>
        <dbReference type="ARBA" id="ARBA00023242"/>
    </source>
</evidence>